<dbReference type="Pfam" id="PF18892">
    <property type="entry name" value="DUF5651"/>
    <property type="match status" value="1"/>
</dbReference>
<evidence type="ECO:0000259" key="1">
    <source>
        <dbReference type="Pfam" id="PF18892"/>
    </source>
</evidence>
<sequence>MADEDFRSIIEILIDRSCRNCNKNNKNCETFRILKEYSIPYPIENKRKCKYGYGG</sequence>
<protein>
    <submittedName>
        <fullName evidence="2">DUF5651 domain-containing protein</fullName>
    </submittedName>
</protein>
<gene>
    <name evidence="2" type="ORF">AB8U03_03580</name>
</gene>
<dbReference type="RefSeq" id="WP_369703176.1">
    <property type="nucleotide sequence ID" value="NZ_JBGEWD010000002.1"/>
</dbReference>
<organism evidence="2 3">
    <name type="scientific">Clostridium moutaii</name>
    <dbReference type="NCBI Taxonomy" id="3240932"/>
    <lineage>
        <taxon>Bacteria</taxon>
        <taxon>Bacillati</taxon>
        <taxon>Bacillota</taxon>
        <taxon>Clostridia</taxon>
        <taxon>Eubacteriales</taxon>
        <taxon>Clostridiaceae</taxon>
        <taxon>Clostridium</taxon>
    </lineage>
</organism>
<feature type="domain" description="DUF5651" evidence="1">
    <location>
        <begin position="1"/>
        <end position="53"/>
    </location>
</feature>
<dbReference type="Proteomes" id="UP001564657">
    <property type="component" value="Unassembled WGS sequence"/>
</dbReference>
<dbReference type="EMBL" id="JBGEWD010000002">
    <property type="protein sequence ID" value="MEY7999289.1"/>
    <property type="molecule type" value="Genomic_DNA"/>
</dbReference>
<dbReference type="InterPro" id="IPR043711">
    <property type="entry name" value="DUF5651"/>
</dbReference>
<reference evidence="2 3" key="1">
    <citation type="submission" date="2024-08" db="EMBL/GenBank/DDBJ databases">
        <title>Clostridium lapicellarii sp. nov., and Clostridium renhuaiense sp. nov., two species isolated from the mud in a fermentation cellar used for producing sauce-flavour Chinese liquors.</title>
        <authorList>
            <person name="Yang F."/>
            <person name="Wang H."/>
            <person name="Chen L.Q."/>
            <person name="Zhou N."/>
            <person name="Lu J.J."/>
            <person name="Pu X.X."/>
            <person name="Wan B."/>
            <person name="Wang L."/>
            <person name="Liu S.J."/>
        </authorList>
    </citation>
    <scope>NUCLEOTIDE SEQUENCE [LARGE SCALE GENOMIC DNA]</scope>
    <source>
        <strain evidence="2 3">MT-5</strain>
    </source>
</reference>
<comment type="caution">
    <text evidence="2">The sequence shown here is derived from an EMBL/GenBank/DDBJ whole genome shotgun (WGS) entry which is preliminary data.</text>
</comment>
<keyword evidence="3" id="KW-1185">Reference proteome</keyword>
<proteinExistence type="predicted"/>
<accession>A0ABV4BKG9</accession>
<evidence type="ECO:0000313" key="3">
    <source>
        <dbReference type="Proteomes" id="UP001564657"/>
    </source>
</evidence>
<evidence type="ECO:0000313" key="2">
    <source>
        <dbReference type="EMBL" id="MEY7999289.1"/>
    </source>
</evidence>
<name>A0ABV4BKG9_9CLOT</name>